<gene>
    <name evidence="1" type="ORF">LCR_04305</name>
</gene>
<comment type="caution">
    <text evidence="1">The sequence shown here is derived from an EMBL/GenBank/DDBJ whole genome shotgun (WGS) entry which is preliminary data.</text>
</comment>
<reference evidence="1 2" key="1">
    <citation type="submission" date="2016-02" db="EMBL/GenBank/DDBJ databases">
        <title>Draft genome sequence of Aeromonas trota strain 1999lcr isolated from cerebrospinal fluid (CSF).</title>
        <authorList>
            <person name="Dallagassa C.B."/>
            <person name="Prediger K.C."/>
            <person name="Weiss V.A."/>
            <person name="Assis F.E."/>
            <person name="Baura V."/>
            <person name="Cruz L.M."/>
            <person name="Souza E.M."/>
            <person name="Pedrosa F.O."/>
            <person name="Fadel-Picheth C.M."/>
        </authorList>
    </citation>
    <scope>NUCLEOTIDE SEQUENCE [LARGE SCALE GENOMIC DNA]</scope>
    <source>
        <strain evidence="1 2">1999lcr</strain>
    </source>
</reference>
<dbReference type="RefSeq" id="WP_061477500.1">
    <property type="nucleotide sequence ID" value="NZ_JMGO02000018.1"/>
</dbReference>
<dbReference type="AlphaFoldDB" id="A0A175VCW5"/>
<dbReference type="Proteomes" id="UP000078435">
    <property type="component" value="Unassembled WGS sequence"/>
</dbReference>
<dbReference type="OrthoDB" id="9181833at2"/>
<organism evidence="1 2">
    <name type="scientific">Aeromonas enteropelogenes</name>
    <name type="common">Aeromonas trota</name>
    <dbReference type="NCBI Taxonomy" id="29489"/>
    <lineage>
        <taxon>Bacteria</taxon>
        <taxon>Pseudomonadati</taxon>
        <taxon>Pseudomonadota</taxon>
        <taxon>Gammaproteobacteria</taxon>
        <taxon>Aeromonadales</taxon>
        <taxon>Aeromonadaceae</taxon>
        <taxon>Aeromonas</taxon>
    </lineage>
</organism>
<accession>A0A175VCW5</accession>
<evidence type="ECO:0000313" key="2">
    <source>
        <dbReference type="Proteomes" id="UP000078435"/>
    </source>
</evidence>
<evidence type="ECO:0000313" key="1">
    <source>
        <dbReference type="EMBL" id="KXU78370.1"/>
    </source>
</evidence>
<name>A0A175VCW5_AEREN</name>
<sequence>MSKILSEVGGLITKVPVKSIPPSMAIDAFQSIQSAYAEYKQTVAIEKTKRQAISAWRDVEISKIQAQKEILEGYLKESFKERAVQIEGFFSALDKGIDMGNMDIVGEAMSSIVAIAKESPLAQAKEAISALKDPTVKSIDW</sequence>
<protein>
    <submittedName>
        <fullName evidence="1">Uncharacterized protein</fullName>
    </submittedName>
</protein>
<proteinExistence type="predicted"/>
<dbReference type="EMBL" id="JMGO02000018">
    <property type="protein sequence ID" value="KXU78370.1"/>
    <property type="molecule type" value="Genomic_DNA"/>
</dbReference>